<dbReference type="Proteomes" id="UP001597046">
    <property type="component" value="Unassembled WGS sequence"/>
</dbReference>
<evidence type="ECO:0000256" key="4">
    <source>
        <dbReference type="ARBA" id="ARBA00023008"/>
    </source>
</evidence>
<evidence type="ECO:0000256" key="6">
    <source>
        <dbReference type="SAM" id="SignalP"/>
    </source>
</evidence>
<comment type="caution">
    <text evidence="8">The sequence shown here is derived from an EMBL/GenBank/DDBJ whole genome shotgun (WGS) entry which is preliminary data.</text>
</comment>
<dbReference type="SUPFAM" id="SSF81296">
    <property type="entry name" value="E set domains"/>
    <property type="match status" value="1"/>
</dbReference>
<keyword evidence="2" id="KW-0479">Metal-binding</keyword>
<name>A0ABW3MSV7_9MICO</name>
<dbReference type="Pfam" id="PF04234">
    <property type="entry name" value="CopC"/>
    <property type="match status" value="1"/>
</dbReference>
<feature type="transmembrane region" description="Helical" evidence="5">
    <location>
        <begin position="152"/>
        <end position="175"/>
    </location>
</feature>
<dbReference type="Gene3D" id="2.60.40.1220">
    <property type="match status" value="1"/>
</dbReference>
<dbReference type="InterPro" id="IPR014756">
    <property type="entry name" value="Ig_E-set"/>
</dbReference>
<evidence type="ECO:0000313" key="9">
    <source>
        <dbReference type="Proteomes" id="UP001597046"/>
    </source>
</evidence>
<dbReference type="InterPro" id="IPR032694">
    <property type="entry name" value="CopC/D"/>
</dbReference>
<feature type="signal peptide" evidence="6">
    <location>
        <begin position="1"/>
        <end position="20"/>
    </location>
</feature>
<keyword evidence="5" id="KW-0812">Transmembrane</keyword>
<dbReference type="RefSeq" id="WP_386051371.1">
    <property type="nucleotide sequence ID" value="NZ_JBHTKH010000002.1"/>
</dbReference>
<dbReference type="PANTHER" id="PTHR34820">
    <property type="entry name" value="INNER MEMBRANE PROTEIN YEBZ"/>
    <property type="match status" value="1"/>
</dbReference>
<proteinExistence type="predicted"/>
<evidence type="ECO:0000256" key="3">
    <source>
        <dbReference type="ARBA" id="ARBA00022729"/>
    </source>
</evidence>
<evidence type="ECO:0000256" key="2">
    <source>
        <dbReference type="ARBA" id="ARBA00022723"/>
    </source>
</evidence>
<evidence type="ECO:0000256" key="1">
    <source>
        <dbReference type="ARBA" id="ARBA00004196"/>
    </source>
</evidence>
<dbReference type="InterPro" id="IPR014755">
    <property type="entry name" value="Cu-Rt/internalin_Ig-like"/>
</dbReference>
<evidence type="ECO:0000259" key="7">
    <source>
        <dbReference type="Pfam" id="PF04234"/>
    </source>
</evidence>
<reference evidence="9" key="1">
    <citation type="journal article" date="2019" name="Int. J. Syst. Evol. Microbiol.">
        <title>The Global Catalogue of Microorganisms (GCM) 10K type strain sequencing project: providing services to taxonomists for standard genome sequencing and annotation.</title>
        <authorList>
            <consortium name="The Broad Institute Genomics Platform"/>
            <consortium name="The Broad Institute Genome Sequencing Center for Infectious Disease"/>
            <person name="Wu L."/>
            <person name="Ma J."/>
        </authorList>
    </citation>
    <scope>NUCLEOTIDE SEQUENCE [LARGE SCALE GENOMIC DNA]</scope>
    <source>
        <strain evidence="9">CCUG 57508</strain>
    </source>
</reference>
<keyword evidence="4" id="KW-0186">Copper</keyword>
<accession>A0ABW3MSV7</accession>
<dbReference type="InterPro" id="IPR007348">
    <property type="entry name" value="CopC_dom"/>
</dbReference>
<keyword evidence="5" id="KW-0472">Membrane</keyword>
<organism evidence="8 9">
    <name type="scientific">Terrabacter terrigena</name>
    <dbReference type="NCBI Taxonomy" id="574718"/>
    <lineage>
        <taxon>Bacteria</taxon>
        <taxon>Bacillati</taxon>
        <taxon>Actinomycetota</taxon>
        <taxon>Actinomycetes</taxon>
        <taxon>Micrococcales</taxon>
        <taxon>Intrasporangiaceae</taxon>
        <taxon>Terrabacter</taxon>
    </lineage>
</organism>
<comment type="subcellular location">
    <subcellularLocation>
        <location evidence="1">Cell envelope</location>
    </subcellularLocation>
</comment>
<protein>
    <submittedName>
        <fullName evidence="8">Copper resistance protein CopC</fullName>
    </submittedName>
</protein>
<keyword evidence="9" id="KW-1185">Reference proteome</keyword>
<dbReference type="EMBL" id="JBHTKH010000002">
    <property type="protein sequence ID" value="MFD1053696.1"/>
    <property type="molecule type" value="Genomic_DNA"/>
</dbReference>
<feature type="chain" id="PRO_5046872770" evidence="6">
    <location>
        <begin position="21"/>
        <end position="184"/>
    </location>
</feature>
<keyword evidence="5" id="KW-1133">Transmembrane helix</keyword>
<sequence length="184" mass="18755">MRRLASLLLTLGLGSGLLLAAPLAASAHDVLERTNPADGTTVSRMPASVVLTFSEEPLDIGSQVVVTGPSGPVSSGAPTISGRDVTQAVAPTAPGGDYTVTYRVTSDDGHPVTGTFSFHATVGLDGSTATAGATVHVRPVDTEEQAAARSSLLVPILLTVVSTILLLGLAGYLVLRGREADRRT</sequence>
<dbReference type="PANTHER" id="PTHR34820:SF4">
    <property type="entry name" value="INNER MEMBRANE PROTEIN YEBZ"/>
    <property type="match status" value="1"/>
</dbReference>
<feature type="domain" description="CopC" evidence="7">
    <location>
        <begin position="28"/>
        <end position="119"/>
    </location>
</feature>
<evidence type="ECO:0000256" key="5">
    <source>
        <dbReference type="SAM" id="Phobius"/>
    </source>
</evidence>
<gene>
    <name evidence="8" type="ORF">ACFQ2V_05195</name>
</gene>
<evidence type="ECO:0000313" key="8">
    <source>
        <dbReference type="EMBL" id="MFD1053696.1"/>
    </source>
</evidence>
<keyword evidence="3 6" id="KW-0732">Signal</keyword>